<evidence type="ECO:0000313" key="2">
    <source>
        <dbReference type="EMBL" id="KAF3760525.1"/>
    </source>
</evidence>
<feature type="compositionally biased region" description="Low complexity" evidence="1">
    <location>
        <begin position="33"/>
        <end position="44"/>
    </location>
</feature>
<name>A0A9P4XTJ7_CRYP1</name>
<gene>
    <name evidence="2" type="ORF">M406DRAFT_358215</name>
</gene>
<evidence type="ECO:0000313" key="3">
    <source>
        <dbReference type="Proteomes" id="UP000803844"/>
    </source>
</evidence>
<accession>A0A9P4XTJ7</accession>
<feature type="region of interest" description="Disordered" evidence="1">
    <location>
        <begin position="28"/>
        <end position="60"/>
    </location>
</feature>
<dbReference type="RefSeq" id="XP_040771504.1">
    <property type="nucleotide sequence ID" value="XM_040923833.1"/>
</dbReference>
<comment type="caution">
    <text evidence="2">The sequence shown here is derived from an EMBL/GenBank/DDBJ whole genome shotgun (WGS) entry which is preliminary data.</text>
</comment>
<dbReference type="GeneID" id="63840962"/>
<reference evidence="2" key="1">
    <citation type="journal article" date="2020" name="Phytopathology">
        <title>Genome sequence of the chestnut blight fungus Cryphonectria parasitica EP155: A fundamental resource for an archetypical invasive plant pathogen.</title>
        <authorList>
            <person name="Crouch J.A."/>
            <person name="Dawe A."/>
            <person name="Aerts A."/>
            <person name="Barry K."/>
            <person name="Churchill A.C.L."/>
            <person name="Grimwood J."/>
            <person name="Hillman B."/>
            <person name="Milgroom M.G."/>
            <person name="Pangilinan J."/>
            <person name="Smith M."/>
            <person name="Salamov A."/>
            <person name="Schmutz J."/>
            <person name="Yadav J."/>
            <person name="Grigoriev I.V."/>
            <person name="Nuss D."/>
        </authorList>
    </citation>
    <scope>NUCLEOTIDE SEQUENCE</scope>
    <source>
        <strain evidence="2">EP155</strain>
    </source>
</reference>
<dbReference type="AlphaFoldDB" id="A0A9P4XTJ7"/>
<sequence>MAFAAPASTAANGGFRVPTLLRKATANSLMSTASTASSGPSAGAAGNGSGFGEGGKIKKNAGKRSGISYIARETDRRAKLVEVERRREEKKFKAVKGRGKVVGGLFGAGKFE</sequence>
<dbReference type="OrthoDB" id="2130597at2759"/>
<evidence type="ECO:0000256" key="1">
    <source>
        <dbReference type="SAM" id="MobiDB-lite"/>
    </source>
</evidence>
<dbReference type="EMBL" id="MU032352">
    <property type="protein sequence ID" value="KAF3760525.1"/>
    <property type="molecule type" value="Genomic_DNA"/>
</dbReference>
<protein>
    <submittedName>
        <fullName evidence="2">Uncharacterized protein</fullName>
    </submittedName>
</protein>
<dbReference type="Proteomes" id="UP000803844">
    <property type="component" value="Unassembled WGS sequence"/>
</dbReference>
<proteinExistence type="predicted"/>
<feature type="compositionally biased region" description="Gly residues" evidence="1">
    <location>
        <begin position="45"/>
        <end position="54"/>
    </location>
</feature>
<keyword evidence="3" id="KW-1185">Reference proteome</keyword>
<organism evidence="2 3">
    <name type="scientific">Cryphonectria parasitica (strain ATCC 38755 / EP155)</name>
    <dbReference type="NCBI Taxonomy" id="660469"/>
    <lineage>
        <taxon>Eukaryota</taxon>
        <taxon>Fungi</taxon>
        <taxon>Dikarya</taxon>
        <taxon>Ascomycota</taxon>
        <taxon>Pezizomycotina</taxon>
        <taxon>Sordariomycetes</taxon>
        <taxon>Sordariomycetidae</taxon>
        <taxon>Diaporthales</taxon>
        <taxon>Cryphonectriaceae</taxon>
        <taxon>Cryphonectria-Endothia species complex</taxon>
        <taxon>Cryphonectria</taxon>
    </lineage>
</organism>